<feature type="region of interest" description="Disordered" evidence="1">
    <location>
        <begin position="307"/>
        <end position="359"/>
    </location>
</feature>
<accession>A0A067SGV9</accession>
<dbReference type="EMBL" id="KL142429">
    <property type="protein sequence ID" value="KDR65968.1"/>
    <property type="molecule type" value="Genomic_DNA"/>
</dbReference>
<sequence>MKTTENNENELGDYEAMLESGDYEEGLDALTLQSFIEDLQDKIKKSKKTIGNKKAKLSVDGRLNLTKLMGNEFLKIRMNALALKQRIRDRLRQRKFELEGLVRAYRNTVNQAKLQKHTDQQIKKKEPGIQKLAQSYNKLCKELVKLIQSKKAPKGALAPMEIELEGLFKLDVDDEIWQDIGLTDESDDQFDVPLWLGDEDVRAGIKLLLEHDCCLEEERRLKAEKISMHQWMQEEWVTVATAIKWSEEDPGLVYQLNERKNYLLRLCLNWEPTIRQIPAILEGSWGPSLDELAEARKFEYTENVIMVNNNGDGDENDEEDNESELSEEKMLLDESELMDNLETEGLQDDFSDSDNEMLM</sequence>
<evidence type="ECO:0000313" key="2">
    <source>
        <dbReference type="EMBL" id="KDR65968.1"/>
    </source>
</evidence>
<feature type="compositionally biased region" description="Acidic residues" evidence="1">
    <location>
        <begin position="333"/>
        <end position="359"/>
    </location>
</feature>
<protein>
    <submittedName>
        <fullName evidence="2">Uncharacterized protein</fullName>
    </submittedName>
</protein>
<evidence type="ECO:0000256" key="1">
    <source>
        <dbReference type="SAM" id="MobiDB-lite"/>
    </source>
</evidence>
<evidence type="ECO:0000313" key="3">
    <source>
        <dbReference type="Proteomes" id="UP000027222"/>
    </source>
</evidence>
<dbReference type="STRING" id="685588.A0A067SGV9"/>
<feature type="compositionally biased region" description="Acidic residues" evidence="1">
    <location>
        <begin position="312"/>
        <end position="325"/>
    </location>
</feature>
<dbReference type="HOGENOM" id="CLU_055157_2_0_1"/>
<dbReference type="AlphaFoldDB" id="A0A067SGV9"/>
<organism evidence="2 3">
    <name type="scientific">Galerina marginata (strain CBS 339.88)</name>
    <dbReference type="NCBI Taxonomy" id="685588"/>
    <lineage>
        <taxon>Eukaryota</taxon>
        <taxon>Fungi</taxon>
        <taxon>Dikarya</taxon>
        <taxon>Basidiomycota</taxon>
        <taxon>Agaricomycotina</taxon>
        <taxon>Agaricomycetes</taxon>
        <taxon>Agaricomycetidae</taxon>
        <taxon>Agaricales</taxon>
        <taxon>Agaricineae</taxon>
        <taxon>Strophariaceae</taxon>
        <taxon>Galerina</taxon>
    </lineage>
</organism>
<name>A0A067SGV9_GALM3</name>
<dbReference type="OrthoDB" id="3259165at2759"/>
<keyword evidence="3" id="KW-1185">Reference proteome</keyword>
<gene>
    <name evidence="2" type="ORF">GALMADRAFT_148248</name>
</gene>
<reference evidence="3" key="1">
    <citation type="journal article" date="2014" name="Proc. Natl. Acad. Sci. U.S.A.">
        <title>Extensive sampling of basidiomycete genomes demonstrates inadequacy of the white-rot/brown-rot paradigm for wood decay fungi.</title>
        <authorList>
            <person name="Riley R."/>
            <person name="Salamov A.A."/>
            <person name="Brown D.W."/>
            <person name="Nagy L.G."/>
            <person name="Floudas D."/>
            <person name="Held B.W."/>
            <person name="Levasseur A."/>
            <person name="Lombard V."/>
            <person name="Morin E."/>
            <person name="Otillar R."/>
            <person name="Lindquist E.A."/>
            <person name="Sun H."/>
            <person name="LaButti K.M."/>
            <person name="Schmutz J."/>
            <person name="Jabbour D."/>
            <person name="Luo H."/>
            <person name="Baker S.E."/>
            <person name="Pisabarro A.G."/>
            <person name="Walton J.D."/>
            <person name="Blanchette R.A."/>
            <person name="Henrissat B."/>
            <person name="Martin F."/>
            <person name="Cullen D."/>
            <person name="Hibbett D.S."/>
            <person name="Grigoriev I.V."/>
        </authorList>
    </citation>
    <scope>NUCLEOTIDE SEQUENCE [LARGE SCALE GENOMIC DNA]</scope>
    <source>
        <strain evidence="3">CBS 339.88</strain>
    </source>
</reference>
<proteinExistence type="predicted"/>
<dbReference type="Proteomes" id="UP000027222">
    <property type="component" value="Unassembled WGS sequence"/>
</dbReference>